<evidence type="ECO:0000313" key="2">
    <source>
        <dbReference type="EMBL" id="ONM47182.1"/>
    </source>
</evidence>
<accession>A0A1W0BCD3</accession>
<dbReference type="PROSITE" id="PS51318">
    <property type="entry name" value="TAT"/>
    <property type="match status" value="1"/>
</dbReference>
<gene>
    <name evidence="2" type="ORF">B0T46_19645</name>
</gene>
<evidence type="ECO:0000313" key="3">
    <source>
        <dbReference type="Proteomes" id="UP000188836"/>
    </source>
</evidence>
<organism evidence="2 3">
    <name type="scientific">Nocardia donostiensis</name>
    <dbReference type="NCBI Taxonomy" id="1538463"/>
    <lineage>
        <taxon>Bacteria</taxon>
        <taxon>Bacillati</taxon>
        <taxon>Actinomycetota</taxon>
        <taxon>Actinomycetes</taxon>
        <taxon>Mycobacteriales</taxon>
        <taxon>Nocardiaceae</taxon>
        <taxon>Nocardia</taxon>
    </lineage>
</organism>
<proteinExistence type="predicted"/>
<evidence type="ECO:0000256" key="1">
    <source>
        <dbReference type="SAM" id="SignalP"/>
    </source>
</evidence>
<keyword evidence="1" id="KW-0732">Signal</keyword>
<keyword evidence="3" id="KW-1185">Reference proteome</keyword>
<feature type="chain" id="PRO_5012528966" evidence="1">
    <location>
        <begin position="32"/>
        <end position="84"/>
    </location>
</feature>
<dbReference type="STRING" id="1538463.B0T36_10910"/>
<dbReference type="InterPro" id="IPR006311">
    <property type="entry name" value="TAT_signal"/>
</dbReference>
<feature type="signal peptide" evidence="1">
    <location>
        <begin position="1"/>
        <end position="31"/>
    </location>
</feature>
<name>A0A1W0BCD3_9NOCA</name>
<reference evidence="2 3" key="1">
    <citation type="journal article" date="2016" name="Antonie Van Leeuwenhoek">
        <title>Nocardia donostiensis sp. nov., isolated from human respiratory specimens.</title>
        <authorList>
            <person name="Ercibengoa M."/>
            <person name="Bell M."/>
            <person name="Marimon J.M."/>
            <person name="Humrighouse B."/>
            <person name="Klenk H.P."/>
            <person name="Potter G."/>
            <person name="Perez-Trallero E."/>
        </authorList>
    </citation>
    <scope>NUCLEOTIDE SEQUENCE [LARGE SCALE GENOMIC DNA]</scope>
    <source>
        <strain evidence="2 3">X1655</strain>
    </source>
</reference>
<comment type="caution">
    <text evidence="2">The sequence shown here is derived from an EMBL/GenBank/DDBJ whole genome shotgun (WGS) entry which is preliminary data.</text>
</comment>
<dbReference type="Proteomes" id="UP000188836">
    <property type="component" value="Unassembled WGS sequence"/>
</dbReference>
<sequence length="84" mass="8338">MDDMNRLVVKLCAGAAVAAAIGFGAAPTAGAQGIPLDPAAPAATDTTPVEAAPIFVPETGSAAPYNNFMCLLHTVSASAPCMYT</sequence>
<dbReference type="AlphaFoldDB" id="A0A1W0BCD3"/>
<dbReference type="EMBL" id="MUMY01000017">
    <property type="protein sequence ID" value="ONM47182.1"/>
    <property type="molecule type" value="Genomic_DNA"/>
</dbReference>
<protein>
    <submittedName>
        <fullName evidence="2">Uncharacterized protein</fullName>
    </submittedName>
</protein>